<feature type="transmembrane region" description="Helical" evidence="1">
    <location>
        <begin position="99"/>
        <end position="117"/>
    </location>
</feature>
<feature type="transmembrane region" description="Helical" evidence="1">
    <location>
        <begin position="45"/>
        <end position="62"/>
    </location>
</feature>
<keyword evidence="3" id="KW-1185">Reference proteome</keyword>
<evidence type="ECO:0000313" key="2">
    <source>
        <dbReference type="EMBL" id="AEJ61921.1"/>
    </source>
</evidence>
<dbReference type="Proteomes" id="UP000007254">
    <property type="component" value="Chromosome"/>
</dbReference>
<evidence type="ECO:0000313" key="3">
    <source>
        <dbReference type="Proteomes" id="UP000007254"/>
    </source>
</evidence>
<accession>G0GBB2</accession>
<feature type="transmembrane region" description="Helical" evidence="1">
    <location>
        <begin position="15"/>
        <end position="33"/>
    </location>
</feature>
<reference evidence="2 3" key="1">
    <citation type="submission" date="2011-06" db="EMBL/GenBank/DDBJ databases">
        <title>The complete genome of Spirochaeta thermophila DSM 6578.</title>
        <authorList>
            <consortium name="US DOE Joint Genome Institute (JGI-PGF)"/>
            <person name="Lucas S."/>
            <person name="Lapidus A."/>
            <person name="Bruce D."/>
            <person name="Goodwin L."/>
            <person name="Pitluck S."/>
            <person name="Peters L."/>
            <person name="Kyrpides N."/>
            <person name="Mavromatis K."/>
            <person name="Ivanova N."/>
            <person name="Mikailova N."/>
            <person name="Pagani I."/>
            <person name="Chertkov O."/>
            <person name="Detter J.C."/>
            <person name="Tapia R."/>
            <person name="Han C."/>
            <person name="Land M."/>
            <person name="Hauser L."/>
            <person name="Markowitz V."/>
            <person name="Cheng J.-F."/>
            <person name="Hugenholtz P."/>
            <person name="Woyke T."/>
            <person name="Wu D."/>
            <person name="Spring S."/>
            <person name="Merkhoffer B."/>
            <person name="Schneider S."/>
            <person name="Klenk H.-P."/>
            <person name="Eisen J.A."/>
        </authorList>
    </citation>
    <scope>NUCLEOTIDE SEQUENCE [LARGE SCALE GENOMIC DNA]</scope>
    <source>
        <strain evidence="3">ATCC 700085 / DSM 6578 / Z-1203</strain>
    </source>
</reference>
<keyword evidence="1" id="KW-0472">Membrane</keyword>
<dbReference type="HOGENOM" id="CLU_1214199_0_0_12"/>
<name>G0GBB2_WINT7</name>
<dbReference type="EMBL" id="CP002903">
    <property type="protein sequence ID" value="AEJ61921.1"/>
    <property type="molecule type" value="Genomic_DNA"/>
</dbReference>
<protein>
    <submittedName>
        <fullName evidence="2">Uncharacterized protein</fullName>
    </submittedName>
</protein>
<keyword evidence="1" id="KW-1133">Transmembrane helix</keyword>
<dbReference type="KEGG" id="stq:Spith_1661"/>
<dbReference type="AlphaFoldDB" id="G0GBB2"/>
<keyword evidence="1" id="KW-0812">Transmembrane</keyword>
<gene>
    <name evidence="2" type="ordered locus">Spith_1661</name>
</gene>
<dbReference type="RefSeq" id="WP_014625250.1">
    <property type="nucleotide sequence ID" value="NC_017583.1"/>
</dbReference>
<proteinExistence type="predicted"/>
<dbReference type="STRING" id="869211.Spith_1661"/>
<organism evidence="2 3">
    <name type="scientific">Winmispira thermophila (strain ATCC 700085 / DSM 6578 / Z-1203)</name>
    <name type="common">Spirochaeta thermophila</name>
    <dbReference type="NCBI Taxonomy" id="869211"/>
    <lineage>
        <taxon>Bacteria</taxon>
        <taxon>Pseudomonadati</taxon>
        <taxon>Spirochaetota</taxon>
        <taxon>Spirochaetia</taxon>
        <taxon>Winmispirales</taxon>
        <taxon>Winmispiraceae</taxon>
        <taxon>Winmispira</taxon>
    </lineage>
</organism>
<feature type="transmembrane region" description="Helical" evidence="1">
    <location>
        <begin position="68"/>
        <end position="87"/>
    </location>
</feature>
<sequence length="228" mass="25501">MSTAYLEALLASPSFWSLLVGAPTGLGLALVLWRTRKKRPRLEWGFFLLSFAVLLWLLGIFVTEPEVLTSRAFILGVVLWGAIIFLWRVFLPVGVGLSLGFLLLQIWTLLVFLPGWYPAAPSGTLAFLTPVRVEDDRVRLELLSPRFRGADTTYLTVGRGKLTVSLVSLPPGMCLLPARVWWRPGATGENPASFLVREMEVETPADFELFVTYVLREKGGQLLLVRDR</sequence>
<evidence type="ECO:0000256" key="1">
    <source>
        <dbReference type="SAM" id="Phobius"/>
    </source>
</evidence>